<organism evidence="8">
    <name type="scientific">Schistocephalus solidus</name>
    <name type="common">Tapeworm</name>
    <dbReference type="NCBI Taxonomy" id="70667"/>
    <lineage>
        <taxon>Eukaryota</taxon>
        <taxon>Metazoa</taxon>
        <taxon>Spiralia</taxon>
        <taxon>Lophotrochozoa</taxon>
        <taxon>Platyhelminthes</taxon>
        <taxon>Cestoda</taxon>
        <taxon>Eucestoda</taxon>
        <taxon>Diphyllobothriidea</taxon>
        <taxon>Diphyllobothriidae</taxon>
        <taxon>Schistocephalus</taxon>
    </lineage>
</organism>
<comment type="subunit">
    <text evidence="3">Interacts with ERF2.</text>
</comment>
<evidence type="ECO:0000256" key="4">
    <source>
        <dbReference type="ARBA" id="ARBA00018463"/>
    </source>
</evidence>
<evidence type="ECO:0000259" key="7">
    <source>
        <dbReference type="Pfam" id="PF10256"/>
    </source>
</evidence>
<evidence type="ECO:0000256" key="2">
    <source>
        <dbReference type="ARBA" id="ARBA00007732"/>
    </source>
</evidence>
<evidence type="ECO:0000256" key="5">
    <source>
        <dbReference type="ARBA" id="ARBA00022824"/>
    </source>
</evidence>
<evidence type="ECO:0000256" key="3">
    <source>
        <dbReference type="ARBA" id="ARBA00011396"/>
    </source>
</evidence>
<evidence type="ECO:0000256" key="1">
    <source>
        <dbReference type="ARBA" id="ARBA00004406"/>
    </source>
</evidence>
<dbReference type="PANTHER" id="PTHR13254">
    <property type="entry name" value="GOLGI AUTOANTIGEN, GOLGIN SUBFAMILY A, 7"/>
    <property type="match status" value="1"/>
</dbReference>
<dbReference type="EMBL" id="GEEE01002755">
    <property type="protein sequence ID" value="JAP60470.1"/>
    <property type="molecule type" value="Transcribed_RNA"/>
</dbReference>
<dbReference type="Pfam" id="PF10256">
    <property type="entry name" value="Erf4"/>
    <property type="match status" value="1"/>
</dbReference>
<proteinExistence type="inferred from homology"/>
<dbReference type="PANTHER" id="PTHR13254:SF0">
    <property type="entry name" value="GOLGIN SUBFAMILY A MEMBER 7_ERF4 DOMAIN-CONTAINING PROTEIN"/>
    <property type="match status" value="1"/>
</dbReference>
<gene>
    <name evidence="8" type="primary">GOGA7</name>
    <name evidence="8" type="ORF">TR133060</name>
</gene>
<name>A0A0V0J4K5_SCHSO</name>
<keyword evidence="5" id="KW-0256">Endoplasmic reticulum</keyword>
<protein>
    <recommendedName>
        <fullName evidence="4">Ras modification protein ERF4</fullName>
    </recommendedName>
</protein>
<sequence length="139" mass="15798">MPDSRQFNTANCERTFVQRDFSEGTAVRFQTSPLPPRLSGKISPEEFAKAISELNQLFDEAESLSAAVVCENITACLFAYMLFLCMPTHYERVLEKISYRVIQLNSEVFVPKGLLMIDPAERGLRVIEICIMDSNELRV</sequence>
<evidence type="ECO:0000313" key="8">
    <source>
        <dbReference type="EMBL" id="JAP60470.1"/>
    </source>
</evidence>
<dbReference type="GO" id="GO:0006612">
    <property type="term" value="P:protein targeting to membrane"/>
    <property type="evidence" value="ECO:0007669"/>
    <property type="project" value="TreeGrafter"/>
</dbReference>
<dbReference type="InterPro" id="IPR019383">
    <property type="entry name" value="Golgin_A_7/ERF4"/>
</dbReference>
<dbReference type="AlphaFoldDB" id="A0A0V0J4K5"/>
<evidence type="ECO:0000256" key="6">
    <source>
        <dbReference type="ARBA" id="ARBA00023136"/>
    </source>
</evidence>
<dbReference type="GO" id="GO:0002178">
    <property type="term" value="C:palmitoyltransferase complex"/>
    <property type="evidence" value="ECO:0007669"/>
    <property type="project" value="TreeGrafter"/>
</dbReference>
<dbReference type="GO" id="GO:0005789">
    <property type="term" value="C:endoplasmic reticulum membrane"/>
    <property type="evidence" value="ECO:0007669"/>
    <property type="project" value="UniProtKB-SubCell"/>
</dbReference>
<comment type="subcellular location">
    <subcellularLocation>
        <location evidence="1">Endoplasmic reticulum membrane</location>
        <topology evidence="1">Peripheral membrane protein</topology>
    </subcellularLocation>
</comment>
<comment type="similarity">
    <text evidence="2">Belongs to the ERF4 family.</text>
</comment>
<feature type="domain" description="Golgin subfamily A member 7/ERF4" evidence="7">
    <location>
        <begin position="16"/>
        <end position="128"/>
    </location>
</feature>
<keyword evidence="6" id="KW-0472">Membrane</keyword>
<dbReference type="InterPro" id="IPR051371">
    <property type="entry name" value="Ras_palmitoyltransferase"/>
</dbReference>
<accession>A0A0V0J4K5</accession>
<reference evidence="8" key="1">
    <citation type="submission" date="2016-01" db="EMBL/GenBank/DDBJ databases">
        <title>Reference transcriptome for the parasite Schistocephalus solidus: insights into the molecular evolution of parasitism.</title>
        <authorList>
            <person name="Hebert F.O."/>
            <person name="Grambauer S."/>
            <person name="Barber I."/>
            <person name="Landry C.R."/>
            <person name="Aubin-Horth N."/>
        </authorList>
    </citation>
    <scope>NUCLEOTIDE SEQUENCE</scope>
</reference>